<dbReference type="STRING" id="36849.OXPF_43270"/>
<dbReference type="PANTHER" id="PTHR33744">
    <property type="entry name" value="CARBOHYDRATE DIACID REGULATOR"/>
    <property type="match status" value="1"/>
</dbReference>
<dbReference type="RefSeq" id="WP_054877241.1">
    <property type="nucleotide sequence ID" value="NZ_LKET01000068.1"/>
</dbReference>
<evidence type="ECO:0000259" key="1">
    <source>
        <dbReference type="Pfam" id="PF07905"/>
    </source>
</evidence>
<reference evidence="3 4" key="1">
    <citation type="submission" date="2015-09" db="EMBL/GenBank/DDBJ databases">
        <title>Genome sequence of Oxobacter pfennigii DSM 3222.</title>
        <authorList>
            <person name="Poehlein A."/>
            <person name="Bengelsdorf F.R."/>
            <person name="Schiel-Bengelsdorf B."/>
            <person name="Duerre P."/>
            <person name="Daniel R."/>
        </authorList>
    </citation>
    <scope>NUCLEOTIDE SEQUENCE [LARGE SCALE GENOMIC DNA]</scope>
    <source>
        <strain evidence="3 4">DSM 3222</strain>
    </source>
</reference>
<organism evidence="3 4">
    <name type="scientific">Oxobacter pfennigii</name>
    <dbReference type="NCBI Taxonomy" id="36849"/>
    <lineage>
        <taxon>Bacteria</taxon>
        <taxon>Bacillati</taxon>
        <taxon>Bacillota</taxon>
        <taxon>Clostridia</taxon>
        <taxon>Eubacteriales</taxon>
        <taxon>Clostridiaceae</taxon>
        <taxon>Oxobacter</taxon>
    </lineage>
</organism>
<dbReference type="Proteomes" id="UP000050326">
    <property type="component" value="Unassembled WGS sequence"/>
</dbReference>
<feature type="domain" description="Purine catabolism PurC-like" evidence="1">
    <location>
        <begin position="7"/>
        <end position="135"/>
    </location>
</feature>
<evidence type="ECO:0000259" key="2">
    <source>
        <dbReference type="Pfam" id="PF13556"/>
    </source>
</evidence>
<dbReference type="InterPro" id="IPR025736">
    <property type="entry name" value="PucR_C-HTH_dom"/>
</dbReference>
<dbReference type="EMBL" id="LKET01000068">
    <property type="protein sequence ID" value="KPU42542.1"/>
    <property type="molecule type" value="Genomic_DNA"/>
</dbReference>
<dbReference type="OrthoDB" id="143422at2"/>
<feature type="domain" description="PucR C-terminal helix-turn-helix" evidence="2">
    <location>
        <begin position="320"/>
        <end position="362"/>
    </location>
</feature>
<evidence type="ECO:0000313" key="4">
    <source>
        <dbReference type="Proteomes" id="UP000050326"/>
    </source>
</evidence>
<name>A0A0P8YSA7_9CLOT</name>
<dbReference type="Pfam" id="PF07905">
    <property type="entry name" value="PucR"/>
    <property type="match status" value="1"/>
</dbReference>
<sequence>MFITVEDAIKLPSFGTARVVAGEKGLRRRILRVSVAECPEFPLDVDITGKDNLLFIDGEFLITSFYAIKDEPELLLQTIKLYNKYNSSGICIIERYYKHIPKMVLDYANKHDYPIISVSRTTAYADIISDITKAIYTQYNQQAACDVFDQILSANQSREKIKKLAYTLNANFKNNIVVFCIVCQNADNGILSKLNVTPGLSCFNYYHKIIIIASSNKVLKESEVDNIKSAIMEVLDLYKISYHIGISGIYNELYCLKEAIENAMIAYEICEVMDKRALSYDDMGIYKLLMKIPNRTILEEYYESIAEPVLKYDRLNKGNLFDTMMCFVKNSGDYKKTADELYQHENTIRYRMGKIKVILNREDNDLQFSEDICLVYKLHEYLNNFEK</sequence>
<protein>
    <submittedName>
        <fullName evidence="3">Purine catabolism regulatory protein</fullName>
    </submittedName>
</protein>
<dbReference type="Pfam" id="PF13556">
    <property type="entry name" value="HTH_30"/>
    <property type="match status" value="1"/>
</dbReference>
<dbReference type="AlphaFoldDB" id="A0A0P8YSA7"/>
<proteinExistence type="predicted"/>
<accession>A0A0P8YSA7</accession>
<evidence type="ECO:0000313" key="3">
    <source>
        <dbReference type="EMBL" id="KPU42542.1"/>
    </source>
</evidence>
<dbReference type="InterPro" id="IPR012914">
    <property type="entry name" value="PucR_dom"/>
</dbReference>
<comment type="caution">
    <text evidence="3">The sequence shown here is derived from an EMBL/GenBank/DDBJ whole genome shotgun (WGS) entry which is preliminary data.</text>
</comment>
<dbReference type="InterPro" id="IPR042070">
    <property type="entry name" value="PucR_C-HTH_sf"/>
</dbReference>
<dbReference type="InterPro" id="IPR051448">
    <property type="entry name" value="CdaR-like_regulators"/>
</dbReference>
<dbReference type="Gene3D" id="1.10.10.2840">
    <property type="entry name" value="PucR C-terminal helix-turn-helix domain"/>
    <property type="match status" value="1"/>
</dbReference>
<keyword evidence="4" id="KW-1185">Reference proteome</keyword>
<gene>
    <name evidence="3" type="primary">pucR_4</name>
    <name evidence="3" type="ORF">OXPF_43270</name>
</gene>